<feature type="compositionally biased region" description="Basic and acidic residues" evidence="1">
    <location>
        <begin position="375"/>
        <end position="396"/>
    </location>
</feature>
<dbReference type="Proteomes" id="UP000318288">
    <property type="component" value="Unassembled WGS sequence"/>
</dbReference>
<proteinExistence type="predicted"/>
<feature type="signal peptide" evidence="2">
    <location>
        <begin position="1"/>
        <end position="21"/>
    </location>
</feature>
<reference evidence="4 5" key="1">
    <citation type="submission" date="2019-02" db="EMBL/GenBank/DDBJ databases">
        <title>Deep-cultivation of Planctomycetes and their phenomic and genomic characterization uncovers novel biology.</title>
        <authorList>
            <person name="Wiegand S."/>
            <person name="Jogler M."/>
            <person name="Boedeker C."/>
            <person name="Pinto D."/>
            <person name="Vollmers J."/>
            <person name="Rivas-Marin E."/>
            <person name="Kohn T."/>
            <person name="Peeters S.H."/>
            <person name="Heuer A."/>
            <person name="Rast P."/>
            <person name="Oberbeckmann S."/>
            <person name="Bunk B."/>
            <person name="Jeske O."/>
            <person name="Meyerdierks A."/>
            <person name="Storesund J.E."/>
            <person name="Kallscheuer N."/>
            <person name="Luecker S."/>
            <person name="Lage O.M."/>
            <person name="Pohl T."/>
            <person name="Merkel B.J."/>
            <person name="Hornburger P."/>
            <person name="Mueller R.-W."/>
            <person name="Bruemmer F."/>
            <person name="Labrenz M."/>
            <person name="Spormann A.M."/>
            <person name="Op Den Camp H."/>
            <person name="Overmann J."/>
            <person name="Amann R."/>
            <person name="Jetten M.S.M."/>
            <person name="Mascher T."/>
            <person name="Medema M.H."/>
            <person name="Devos D.P."/>
            <person name="Kaster A.-K."/>
            <person name="Ovreas L."/>
            <person name="Rohde M."/>
            <person name="Galperin M.Y."/>
            <person name="Jogler C."/>
        </authorList>
    </citation>
    <scope>NUCLEOTIDE SEQUENCE [LARGE SCALE GENOMIC DNA]</scope>
    <source>
        <strain evidence="4 5">Poly51</strain>
    </source>
</reference>
<keyword evidence="4" id="KW-0378">Hydrolase</keyword>
<dbReference type="PANTHER" id="PTHR43283">
    <property type="entry name" value="BETA-LACTAMASE-RELATED"/>
    <property type="match status" value="1"/>
</dbReference>
<dbReference type="EC" id="3.4.16.4" evidence="4"/>
<feature type="region of interest" description="Disordered" evidence="1">
    <location>
        <begin position="375"/>
        <end position="417"/>
    </location>
</feature>
<evidence type="ECO:0000256" key="2">
    <source>
        <dbReference type="SAM" id="SignalP"/>
    </source>
</evidence>
<protein>
    <submittedName>
        <fullName evidence="4">D-alanyl-D-alanine carboxypeptidase</fullName>
        <ecNumber evidence="4">3.4.16.4</ecNumber>
    </submittedName>
</protein>
<dbReference type="GO" id="GO:0009002">
    <property type="term" value="F:serine-type D-Ala-D-Ala carboxypeptidase activity"/>
    <property type="evidence" value="ECO:0007669"/>
    <property type="project" value="UniProtKB-EC"/>
</dbReference>
<evidence type="ECO:0000313" key="4">
    <source>
        <dbReference type="EMBL" id="TWU48727.1"/>
    </source>
</evidence>
<accession>A0A5C6EKU5</accession>
<keyword evidence="4" id="KW-0645">Protease</keyword>
<comment type="caution">
    <text evidence="4">The sequence shown here is derived from an EMBL/GenBank/DDBJ whole genome shotgun (WGS) entry which is preliminary data.</text>
</comment>
<dbReference type="Pfam" id="PF00144">
    <property type="entry name" value="Beta-lactamase"/>
    <property type="match status" value="1"/>
</dbReference>
<dbReference type="EMBL" id="SJPW01000006">
    <property type="protein sequence ID" value="TWU48727.1"/>
    <property type="molecule type" value="Genomic_DNA"/>
</dbReference>
<dbReference type="OrthoDB" id="9770183at2"/>
<feature type="chain" id="PRO_5022863360" evidence="2">
    <location>
        <begin position="22"/>
        <end position="417"/>
    </location>
</feature>
<dbReference type="PANTHER" id="PTHR43283:SF18">
    <property type="match status" value="1"/>
</dbReference>
<dbReference type="InterPro" id="IPR001466">
    <property type="entry name" value="Beta-lactam-related"/>
</dbReference>
<evidence type="ECO:0000259" key="3">
    <source>
        <dbReference type="Pfam" id="PF00144"/>
    </source>
</evidence>
<dbReference type="InterPro" id="IPR050789">
    <property type="entry name" value="Diverse_Enzym_Activities"/>
</dbReference>
<dbReference type="InterPro" id="IPR012338">
    <property type="entry name" value="Beta-lactam/transpept-like"/>
</dbReference>
<feature type="domain" description="Beta-lactamase-related" evidence="3">
    <location>
        <begin position="45"/>
        <end position="372"/>
    </location>
</feature>
<dbReference type="RefSeq" id="WP_146460249.1">
    <property type="nucleotide sequence ID" value="NZ_SJPW01000006.1"/>
</dbReference>
<evidence type="ECO:0000256" key="1">
    <source>
        <dbReference type="SAM" id="MobiDB-lite"/>
    </source>
</evidence>
<dbReference type="SUPFAM" id="SSF56601">
    <property type="entry name" value="beta-lactamase/transpeptidase-like"/>
    <property type="match status" value="1"/>
</dbReference>
<evidence type="ECO:0000313" key="5">
    <source>
        <dbReference type="Proteomes" id="UP000318288"/>
    </source>
</evidence>
<keyword evidence="2" id="KW-0732">Signal</keyword>
<gene>
    <name evidence="4" type="ORF">Poly51_46290</name>
</gene>
<name>A0A5C6EKU5_9BACT</name>
<dbReference type="Gene3D" id="3.40.710.10">
    <property type="entry name" value="DD-peptidase/beta-lactamase superfamily"/>
    <property type="match status" value="1"/>
</dbReference>
<organism evidence="4 5">
    <name type="scientific">Rubripirellula tenax</name>
    <dbReference type="NCBI Taxonomy" id="2528015"/>
    <lineage>
        <taxon>Bacteria</taxon>
        <taxon>Pseudomonadati</taxon>
        <taxon>Planctomycetota</taxon>
        <taxon>Planctomycetia</taxon>
        <taxon>Pirellulales</taxon>
        <taxon>Pirellulaceae</taxon>
        <taxon>Rubripirellula</taxon>
    </lineage>
</organism>
<sequence precursor="true">MFFRTATILLGLLVLASSSLADDSHTSQWSRHGLDTSARVSLLKHLQHSVQQSDIPGGSILLDHGGETILSEAFGFANVRDERPFEIAMPFRVASISKPIIATLVVKLDADGKLDLDAPVDRWLPEMSRLKFADARPIGRAPTLRQCLEHTAGFTADIGKNGRPWLKWTGKGKSLAEVVEIESKIPMVRMPGTRFAYSGIGYDVAGAVIQAALKQPLADVLRDELLMPIGMHDTTYYPDAETQAAMPDFYWKWRSDGRLRKRLEKRTVDYGDYVSVGGAIVSTIGDLHRFMQLHQNRGRVGDRQLIPAANIESMYRRTREGATYGLGFMLSPDDHSDGLPAAIAHTGSSGTYTWLDRSTEVIGVLVTQHAFSRGEDIPESEKRFSKDHPSWTKETKANYIDPIFDDQDQPEAAIRNR</sequence>
<keyword evidence="5" id="KW-1185">Reference proteome</keyword>
<dbReference type="AlphaFoldDB" id="A0A5C6EKU5"/>
<keyword evidence="4" id="KW-0121">Carboxypeptidase</keyword>